<dbReference type="InterPro" id="IPR001296">
    <property type="entry name" value="Glyco_trans_1"/>
</dbReference>
<evidence type="ECO:0000313" key="2">
    <source>
        <dbReference type="EMBL" id="MBN3555336.1"/>
    </source>
</evidence>
<keyword evidence="3" id="KW-1185">Reference proteome</keyword>
<proteinExistence type="predicted"/>
<dbReference type="PANTHER" id="PTHR46660:SF2">
    <property type="entry name" value="GLYCOSYLTRANSFERASE 1 DOMAIN-CONTAINING PROTEIN 1"/>
    <property type="match status" value="1"/>
</dbReference>
<dbReference type="RefSeq" id="WP_205726178.1">
    <property type="nucleotide sequence ID" value="NZ_JAFHKR010000039.1"/>
</dbReference>
<organism evidence="2 3">
    <name type="scientific">Fictibacillus nanhaiensis</name>
    <dbReference type="NCBI Taxonomy" id="742169"/>
    <lineage>
        <taxon>Bacteria</taxon>
        <taxon>Bacillati</taxon>
        <taxon>Bacillota</taxon>
        <taxon>Bacilli</taxon>
        <taxon>Bacillales</taxon>
        <taxon>Fictibacillaceae</taxon>
        <taxon>Fictibacillus</taxon>
    </lineage>
</organism>
<sequence>MRVVFFTPYYKQNRGNSTTAKRLEHGLSEKVDLSIFSYEETSVHATLFDWMEKADLYHILHFSRFVQWADKNKITLDKPYIVTSGGTDLNHSLKEDEERYLPLLRKAKAITVFTQQAKQLLVKEYELSDQSIHVIPQSIYLPITDHTIGGFTLPEGYPKLLLPAGIRPVKDVLFALRSLIRLSTDFSKLRFLIVGAILDEEEFERVKKAENKYEWLHYLPEVELSEMKKLYEWGDVVLNTSISEGQPTALLEAMSFRKPVIARENVGNASIIQHGMNGLLFQSQEELYHSIKKVITDRDTYKQLSEHGYQTIKEDHTLKKEIDSYMELYKDE</sequence>
<dbReference type="InterPro" id="IPR052622">
    <property type="entry name" value="Glycosyltransferase_G1"/>
</dbReference>
<comment type="caution">
    <text evidence="2">The sequence shown here is derived from an EMBL/GenBank/DDBJ whole genome shotgun (WGS) entry which is preliminary data.</text>
</comment>
<evidence type="ECO:0000313" key="3">
    <source>
        <dbReference type="Proteomes" id="UP001296923"/>
    </source>
</evidence>
<dbReference type="EMBL" id="JAFHKR010000039">
    <property type="protein sequence ID" value="MBN3555336.1"/>
    <property type="molecule type" value="Genomic_DNA"/>
</dbReference>
<accession>A0ABS2ZV70</accession>
<name>A0ABS2ZV70_9BACL</name>
<dbReference type="Proteomes" id="UP001296923">
    <property type="component" value="Unassembled WGS sequence"/>
</dbReference>
<gene>
    <name evidence="2" type="ORF">JYA63_13720</name>
</gene>
<dbReference type="Pfam" id="PF00534">
    <property type="entry name" value="Glycos_transf_1"/>
    <property type="match status" value="1"/>
</dbReference>
<dbReference type="PANTHER" id="PTHR46660">
    <property type="match status" value="1"/>
</dbReference>
<protein>
    <submittedName>
        <fullName evidence="2">Glycosyltransferase family 4 protein</fullName>
    </submittedName>
</protein>
<feature type="domain" description="Glycosyl transferase family 1" evidence="1">
    <location>
        <begin position="153"/>
        <end position="310"/>
    </location>
</feature>
<reference evidence="2 3" key="1">
    <citation type="submission" date="2021-01" db="EMBL/GenBank/DDBJ databases">
        <title>Genome Sequencing of Type Strains.</title>
        <authorList>
            <person name="Lemaire J.F."/>
            <person name="Inderbitzin P."/>
            <person name="Collins S.B."/>
            <person name="Wespe N."/>
            <person name="Knight-Connoni V."/>
        </authorList>
    </citation>
    <scope>NUCLEOTIDE SEQUENCE [LARGE SCALE GENOMIC DNA]</scope>
    <source>
        <strain evidence="2 3">DSM 23009</strain>
    </source>
</reference>
<evidence type="ECO:0000259" key="1">
    <source>
        <dbReference type="Pfam" id="PF00534"/>
    </source>
</evidence>
<dbReference type="SUPFAM" id="SSF53756">
    <property type="entry name" value="UDP-Glycosyltransferase/glycogen phosphorylase"/>
    <property type="match status" value="1"/>
</dbReference>
<dbReference type="CDD" id="cd03801">
    <property type="entry name" value="GT4_PimA-like"/>
    <property type="match status" value="1"/>
</dbReference>
<dbReference type="Gene3D" id="3.40.50.2000">
    <property type="entry name" value="Glycogen Phosphorylase B"/>
    <property type="match status" value="2"/>
</dbReference>